<proteinExistence type="predicted"/>
<accession>A0A0A8XXD5</accession>
<reference evidence="1" key="2">
    <citation type="journal article" date="2015" name="Data Brief">
        <title>Shoot transcriptome of the giant reed, Arundo donax.</title>
        <authorList>
            <person name="Barrero R.A."/>
            <person name="Guerrero F.D."/>
            <person name="Moolhuijzen P."/>
            <person name="Goolsby J.A."/>
            <person name="Tidwell J."/>
            <person name="Bellgard S.E."/>
            <person name="Bellgard M.I."/>
        </authorList>
    </citation>
    <scope>NUCLEOTIDE SEQUENCE</scope>
    <source>
        <tissue evidence="1">Shoot tissue taken approximately 20 cm above the soil surface</tissue>
    </source>
</reference>
<dbReference type="AlphaFoldDB" id="A0A0A8XXD5"/>
<reference evidence="1" key="1">
    <citation type="submission" date="2014-09" db="EMBL/GenBank/DDBJ databases">
        <authorList>
            <person name="Magalhaes I.L.F."/>
            <person name="Oliveira U."/>
            <person name="Santos F.R."/>
            <person name="Vidigal T.H.D.A."/>
            <person name="Brescovit A.D."/>
            <person name="Santos A.J."/>
        </authorList>
    </citation>
    <scope>NUCLEOTIDE SEQUENCE</scope>
    <source>
        <tissue evidence="1">Shoot tissue taken approximately 20 cm above the soil surface</tissue>
    </source>
</reference>
<sequence>MRIEDWFWHRRIWCGDLGLRRMGTAPFWRTSKALAHCDVDVIAAGSLRAFQAIS</sequence>
<dbReference type="EMBL" id="GBRH01279271">
    <property type="protein sequence ID" value="JAD18624.1"/>
    <property type="molecule type" value="Transcribed_RNA"/>
</dbReference>
<organism evidence="1">
    <name type="scientific">Arundo donax</name>
    <name type="common">Giant reed</name>
    <name type="synonym">Donax arundinaceus</name>
    <dbReference type="NCBI Taxonomy" id="35708"/>
    <lineage>
        <taxon>Eukaryota</taxon>
        <taxon>Viridiplantae</taxon>
        <taxon>Streptophyta</taxon>
        <taxon>Embryophyta</taxon>
        <taxon>Tracheophyta</taxon>
        <taxon>Spermatophyta</taxon>
        <taxon>Magnoliopsida</taxon>
        <taxon>Liliopsida</taxon>
        <taxon>Poales</taxon>
        <taxon>Poaceae</taxon>
        <taxon>PACMAD clade</taxon>
        <taxon>Arundinoideae</taxon>
        <taxon>Arundineae</taxon>
        <taxon>Arundo</taxon>
    </lineage>
</organism>
<evidence type="ECO:0000313" key="1">
    <source>
        <dbReference type="EMBL" id="JAD18624.1"/>
    </source>
</evidence>
<name>A0A0A8XXD5_ARUDO</name>
<protein>
    <submittedName>
        <fullName evidence="1">Uncharacterized protein</fullName>
    </submittedName>
</protein>